<feature type="compositionally biased region" description="Basic and acidic residues" evidence="1">
    <location>
        <begin position="31"/>
        <end position="43"/>
    </location>
</feature>
<dbReference type="Proteomes" id="UP000070121">
    <property type="component" value="Unassembled WGS sequence"/>
</dbReference>
<gene>
    <name evidence="2" type="ORF">CSAL01_12472</name>
</gene>
<keyword evidence="3" id="KW-1185">Reference proteome</keyword>
<organism evidence="2 3">
    <name type="scientific">Colletotrichum salicis</name>
    <dbReference type="NCBI Taxonomy" id="1209931"/>
    <lineage>
        <taxon>Eukaryota</taxon>
        <taxon>Fungi</taxon>
        <taxon>Dikarya</taxon>
        <taxon>Ascomycota</taxon>
        <taxon>Pezizomycotina</taxon>
        <taxon>Sordariomycetes</taxon>
        <taxon>Hypocreomycetidae</taxon>
        <taxon>Glomerellales</taxon>
        <taxon>Glomerellaceae</taxon>
        <taxon>Colletotrichum</taxon>
        <taxon>Colletotrichum acutatum species complex</taxon>
    </lineage>
</organism>
<proteinExistence type="predicted"/>
<evidence type="ECO:0000313" key="3">
    <source>
        <dbReference type="Proteomes" id="UP000070121"/>
    </source>
</evidence>
<reference evidence="2 3" key="1">
    <citation type="submission" date="2014-02" db="EMBL/GenBank/DDBJ databases">
        <title>The genome sequence of Colletotrichum salicis CBS 607.94.</title>
        <authorList>
            <person name="Baroncelli R."/>
            <person name="Thon M.R."/>
        </authorList>
    </citation>
    <scope>NUCLEOTIDE SEQUENCE [LARGE SCALE GENOMIC DNA]</scope>
    <source>
        <strain evidence="2 3">CBS 607.94</strain>
    </source>
</reference>
<sequence length="263" mass="30146">MVSSHDSLRADFRQYYPRSRLTLFPQSPPDPHGRSNYEVPDGFKEKRTLSEREENMSRTALCFDDDNQPHLLDTSQHDDPANNLCVEVVRSLSGDIDGDNQVLLVKVLSKPMINLKFPVPETQEHAIVKIFDPVFYPEYFPAEEGPWKAGAYKELHDNNLTGYSHLARQYYSCWTTRLMSYSPDFEGRTRHIGLVLLEYIQGTNIQALCRHDDDEVLIPPEGRICSDSDGPDAMNFDEEKRLDILAQLLAGAVEQVYKGVWHE</sequence>
<comment type="caution">
    <text evidence="2">The sequence shown here is derived from an EMBL/GenBank/DDBJ whole genome shotgun (WGS) entry which is preliminary data.</text>
</comment>
<dbReference type="EMBL" id="JFFI01000485">
    <property type="protein sequence ID" value="KXH67388.1"/>
    <property type="molecule type" value="Genomic_DNA"/>
</dbReference>
<evidence type="ECO:0008006" key="4">
    <source>
        <dbReference type="Google" id="ProtNLM"/>
    </source>
</evidence>
<evidence type="ECO:0000256" key="1">
    <source>
        <dbReference type="SAM" id="MobiDB-lite"/>
    </source>
</evidence>
<feature type="region of interest" description="Disordered" evidence="1">
    <location>
        <begin position="20"/>
        <end position="43"/>
    </location>
</feature>
<dbReference type="OrthoDB" id="4846833at2759"/>
<evidence type="ECO:0000313" key="2">
    <source>
        <dbReference type="EMBL" id="KXH67388.1"/>
    </source>
</evidence>
<name>A0A135V406_9PEZI</name>
<protein>
    <recommendedName>
        <fullName evidence="4">Protein kinase domain-containing protein</fullName>
    </recommendedName>
</protein>
<dbReference type="AlphaFoldDB" id="A0A135V406"/>
<accession>A0A135V406</accession>